<accession>A0A162M1P6</accession>
<protein>
    <submittedName>
        <fullName evidence="3">Enoyl-CoA hydratase</fullName>
    </submittedName>
</protein>
<evidence type="ECO:0000256" key="1">
    <source>
        <dbReference type="ARBA" id="ARBA00023098"/>
    </source>
</evidence>
<evidence type="ECO:0000256" key="2">
    <source>
        <dbReference type="ARBA" id="ARBA00023239"/>
    </source>
</evidence>
<dbReference type="Proteomes" id="UP000075787">
    <property type="component" value="Unassembled WGS sequence"/>
</dbReference>
<dbReference type="CDD" id="cd06558">
    <property type="entry name" value="crotonase-like"/>
    <property type="match status" value="1"/>
</dbReference>
<comment type="caution">
    <text evidence="3">The sequence shown here is derived from an EMBL/GenBank/DDBJ whole genome shotgun (WGS) entry which is preliminary data.</text>
</comment>
<dbReference type="PANTHER" id="PTHR11941:SF169">
    <property type="entry name" value="(7AS)-7A-METHYL-1,5-DIOXO-2,3,5,6,7,7A-HEXAHYDRO-1H-INDENE-CARBOXYL-COA HYDROLASE"/>
    <property type="match status" value="1"/>
</dbReference>
<dbReference type="GO" id="GO:0006635">
    <property type="term" value="P:fatty acid beta-oxidation"/>
    <property type="evidence" value="ECO:0007669"/>
    <property type="project" value="TreeGrafter"/>
</dbReference>
<dbReference type="GO" id="GO:0016829">
    <property type="term" value="F:lyase activity"/>
    <property type="evidence" value="ECO:0007669"/>
    <property type="project" value="UniProtKB-KW"/>
</dbReference>
<dbReference type="SUPFAM" id="SSF52096">
    <property type="entry name" value="ClpP/crotonase"/>
    <property type="match status" value="1"/>
</dbReference>
<proteinExistence type="predicted"/>
<sequence length="254" mass="28083">MLRIDRAPPALVRMTIDRPPANALTLDLIQALADALVRFGEEAEAPAVILTGAGQRFFSAGGDIREIETQADVALPRMRVFHHLLTVLENYRCPLLCAVNGYAVGGALELVLYADYVVASEDARFGFPEINHGLLPAAKGMRQAMNRLGRRMAERLLYSGELVSAPEAQAMGLVDEVVPSQDVQDRARVVAEALRLKDMHLFAAIKRTFNDAPLMTDAQLEARTLSDMQDYLSRAETAAARERFLQRKARQTHD</sequence>
<evidence type="ECO:0000313" key="4">
    <source>
        <dbReference type="Proteomes" id="UP000075787"/>
    </source>
</evidence>
<organism evidence="3 4">
    <name type="scientific">Tistrella mobilis</name>
    <dbReference type="NCBI Taxonomy" id="171437"/>
    <lineage>
        <taxon>Bacteria</taxon>
        <taxon>Pseudomonadati</taxon>
        <taxon>Pseudomonadota</taxon>
        <taxon>Alphaproteobacteria</taxon>
        <taxon>Geminicoccales</taxon>
        <taxon>Geminicoccaceae</taxon>
        <taxon>Tistrella</taxon>
    </lineage>
</organism>
<dbReference type="OrthoDB" id="9807606at2"/>
<dbReference type="InterPro" id="IPR001753">
    <property type="entry name" value="Enoyl-CoA_hydra/iso"/>
</dbReference>
<dbReference type="AlphaFoldDB" id="A0A162M1P6"/>
<dbReference type="PANTHER" id="PTHR11941">
    <property type="entry name" value="ENOYL-COA HYDRATASE-RELATED"/>
    <property type="match status" value="1"/>
</dbReference>
<evidence type="ECO:0000313" key="3">
    <source>
        <dbReference type="EMBL" id="KYO57808.1"/>
    </source>
</evidence>
<name>A0A162M1P6_9PROT</name>
<dbReference type="Pfam" id="PF00378">
    <property type="entry name" value="ECH_1"/>
    <property type="match status" value="1"/>
</dbReference>
<dbReference type="EMBL" id="LPZR01000002">
    <property type="protein sequence ID" value="KYO57808.1"/>
    <property type="molecule type" value="Genomic_DNA"/>
</dbReference>
<reference evidence="3 4" key="1">
    <citation type="submission" date="2015-12" db="EMBL/GenBank/DDBJ databases">
        <title>Genome sequence of Tistrella mobilis MCCC 1A02139.</title>
        <authorList>
            <person name="Lu L."/>
            <person name="Lai Q."/>
            <person name="Shao Z."/>
            <person name="Qian P."/>
        </authorList>
    </citation>
    <scope>NUCLEOTIDE SEQUENCE [LARGE SCALE GENOMIC DNA]</scope>
    <source>
        <strain evidence="3 4">MCCC 1A02139</strain>
    </source>
</reference>
<dbReference type="Gene3D" id="3.90.226.10">
    <property type="entry name" value="2-enoyl-CoA Hydratase, Chain A, domain 1"/>
    <property type="match status" value="1"/>
</dbReference>
<keyword evidence="1" id="KW-0443">Lipid metabolism</keyword>
<gene>
    <name evidence="3" type="ORF">AUP44_01765</name>
</gene>
<keyword evidence="2" id="KW-0456">Lyase</keyword>
<dbReference type="InterPro" id="IPR029045">
    <property type="entry name" value="ClpP/crotonase-like_dom_sf"/>
</dbReference>